<dbReference type="PANTHER" id="PTHR37984">
    <property type="entry name" value="PROTEIN CBG26694"/>
    <property type="match status" value="1"/>
</dbReference>
<proteinExistence type="predicted"/>
<reference evidence="4 5" key="1">
    <citation type="journal article" date="2024" name="BMC Genomics">
        <title>De novo assembly and annotation of Popillia japonica's genome with initial clues to its potential as an invasive pest.</title>
        <authorList>
            <person name="Cucini C."/>
            <person name="Boschi S."/>
            <person name="Funari R."/>
            <person name="Cardaioli E."/>
            <person name="Iannotti N."/>
            <person name="Marturano G."/>
            <person name="Paoli F."/>
            <person name="Bruttini M."/>
            <person name="Carapelli A."/>
            <person name="Frati F."/>
            <person name="Nardi F."/>
        </authorList>
    </citation>
    <scope>NUCLEOTIDE SEQUENCE [LARGE SCALE GENOMIC DNA]</scope>
    <source>
        <strain evidence="4">DMR45628</strain>
    </source>
</reference>
<feature type="domain" description="Integrase zinc-binding" evidence="3">
    <location>
        <begin position="115"/>
        <end position="163"/>
    </location>
</feature>
<accession>A0AAW1L7C5</accession>
<name>A0AAW1L7C5_POPJA</name>
<organism evidence="4 5">
    <name type="scientific">Popillia japonica</name>
    <name type="common">Japanese beetle</name>
    <dbReference type="NCBI Taxonomy" id="7064"/>
    <lineage>
        <taxon>Eukaryota</taxon>
        <taxon>Metazoa</taxon>
        <taxon>Ecdysozoa</taxon>
        <taxon>Arthropoda</taxon>
        <taxon>Hexapoda</taxon>
        <taxon>Insecta</taxon>
        <taxon>Pterygota</taxon>
        <taxon>Neoptera</taxon>
        <taxon>Endopterygota</taxon>
        <taxon>Coleoptera</taxon>
        <taxon>Polyphaga</taxon>
        <taxon>Scarabaeiformia</taxon>
        <taxon>Scarabaeidae</taxon>
        <taxon>Rutelinae</taxon>
        <taxon>Popillia</taxon>
    </lineage>
</organism>
<dbReference type="Pfam" id="PF17921">
    <property type="entry name" value="Integrase_H2C2"/>
    <property type="match status" value="1"/>
</dbReference>
<feature type="region of interest" description="Disordered" evidence="2">
    <location>
        <begin position="270"/>
        <end position="360"/>
    </location>
</feature>
<dbReference type="InterPro" id="IPR050951">
    <property type="entry name" value="Retrovirus_Pol_polyprotein"/>
</dbReference>
<dbReference type="EMBL" id="JASPKY010000156">
    <property type="protein sequence ID" value="KAK9729890.1"/>
    <property type="molecule type" value="Genomic_DNA"/>
</dbReference>
<gene>
    <name evidence="4" type="ORF">QE152_g15673</name>
</gene>
<dbReference type="GO" id="GO:0003964">
    <property type="term" value="F:RNA-directed DNA polymerase activity"/>
    <property type="evidence" value="ECO:0007669"/>
    <property type="project" value="UniProtKB-EC"/>
</dbReference>
<dbReference type="AlphaFoldDB" id="A0AAW1L7C5"/>
<feature type="compositionally biased region" description="Pro residues" evidence="2">
    <location>
        <begin position="313"/>
        <end position="322"/>
    </location>
</feature>
<evidence type="ECO:0000256" key="2">
    <source>
        <dbReference type="SAM" id="MobiDB-lite"/>
    </source>
</evidence>
<dbReference type="InterPro" id="IPR041588">
    <property type="entry name" value="Integrase_H2C2"/>
</dbReference>
<dbReference type="Gene3D" id="1.10.340.70">
    <property type="match status" value="1"/>
</dbReference>
<evidence type="ECO:0000259" key="3">
    <source>
        <dbReference type="Pfam" id="PF17921"/>
    </source>
</evidence>
<comment type="caution">
    <text evidence="4">The sequence shown here is derived from an EMBL/GenBank/DDBJ whole genome shotgun (WGS) entry which is preliminary data.</text>
</comment>
<evidence type="ECO:0000313" key="4">
    <source>
        <dbReference type="EMBL" id="KAK9729890.1"/>
    </source>
</evidence>
<protein>
    <recommendedName>
        <fullName evidence="1">RNA-directed DNA polymerase</fullName>
        <ecNumber evidence="1">2.7.7.49</ecNumber>
    </recommendedName>
</protein>
<dbReference type="PANTHER" id="PTHR37984:SF5">
    <property type="entry name" value="PROTEIN NYNRIN-LIKE"/>
    <property type="match status" value="1"/>
</dbReference>
<sequence length="396" mass="45285">MQHYAMYLQAFNYEIRYKNTTSHANADALSRLILGKTTQHSALDETDLFNINQIQTLPLTVRGLAHATETDPQLQILLRKLKSGERIIPKERFNINEEEYSIQDGCIIREIRPVIPQKLKKTVLDELHLGNFGMTKMKALARSYCWWAGIDANIEKLARNCFSGNKIKNDPAPNTDHIWERPTGQSPSMLLMERERSRLDNLIPDVKEKLGTTKEARQVEVGVRVASRNYIGEKWKFGRVHRILGKLHYIINLDDGSRVKRHIDQIRQIEEETASDVEERGPEMIPSEEETASDVEERGPEMIPSEDEGHRQPPSPPIPPTPQRAQVTQTQQNVSNTPTGTVNDNNSTFPSNEHTTPVRKSSRIIKLGLLMIIILRFQVMNIQHQYGSLPELLRNP</sequence>
<keyword evidence="5" id="KW-1185">Reference proteome</keyword>
<evidence type="ECO:0000256" key="1">
    <source>
        <dbReference type="ARBA" id="ARBA00012493"/>
    </source>
</evidence>
<evidence type="ECO:0000313" key="5">
    <source>
        <dbReference type="Proteomes" id="UP001458880"/>
    </source>
</evidence>
<dbReference type="Proteomes" id="UP001458880">
    <property type="component" value="Unassembled WGS sequence"/>
</dbReference>
<dbReference type="EC" id="2.7.7.49" evidence="1"/>
<feature type="compositionally biased region" description="Polar residues" evidence="2">
    <location>
        <begin position="340"/>
        <end position="359"/>
    </location>
</feature>
<feature type="compositionally biased region" description="Low complexity" evidence="2">
    <location>
        <begin position="326"/>
        <end position="339"/>
    </location>
</feature>